<dbReference type="RefSeq" id="WP_011815838.1">
    <property type="nucleotide sequence ID" value="NC_008800.1"/>
</dbReference>
<dbReference type="eggNOG" id="COG3344">
    <property type="taxonomic scope" value="Bacteria"/>
</dbReference>
<dbReference type="CDD" id="cd01646">
    <property type="entry name" value="RT_Bac_retron_I"/>
    <property type="match status" value="1"/>
</dbReference>
<name>A1JL41_YERE8</name>
<dbReference type="NCBIfam" id="NF041748">
    <property type="entry name" value="Drt3b"/>
    <property type="match status" value="1"/>
</dbReference>
<dbReference type="PATRIC" id="fig|393305.7.peg.1277"/>
<dbReference type="EMBL" id="AM286415">
    <property type="protein sequence ID" value="CAL11265.1"/>
    <property type="molecule type" value="Genomic_DNA"/>
</dbReference>
<dbReference type="KEGG" id="yen:YE1172"/>
<dbReference type="Proteomes" id="UP000000642">
    <property type="component" value="Chromosome"/>
</dbReference>
<dbReference type="OrthoDB" id="9780724at2"/>
<gene>
    <name evidence="2" type="ordered locus">YE1172</name>
</gene>
<proteinExistence type="predicted"/>
<reference evidence="2 3" key="1">
    <citation type="journal article" date="2006" name="PLoS Genet.">
        <title>The complete genome sequence and comparative genome analysis of the high pathogenicity Yersinia enterocolitica strain 8081.</title>
        <authorList>
            <person name="Thomson N.R."/>
            <person name="Howard S."/>
            <person name="Wren B.W."/>
            <person name="Holden M.T.G."/>
            <person name="Crossman L."/>
            <person name="Challis G.L."/>
            <person name="Churcher C."/>
            <person name="Mungall K."/>
            <person name="Brooks K."/>
            <person name="Chillingworth T."/>
            <person name="Feltwell T."/>
            <person name="Abdellah Z."/>
            <person name="Hauser H."/>
            <person name="Jagels K."/>
            <person name="Maddison M."/>
            <person name="Moule S."/>
            <person name="Sanders M."/>
            <person name="Whitehead S."/>
            <person name="Quail M.A."/>
            <person name="Dougan G."/>
            <person name="Parkhill J."/>
            <person name="Prentice M.B."/>
        </authorList>
    </citation>
    <scope>NUCLEOTIDE SEQUENCE [LARGE SCALE GENOMIC DNA]</scope>
    <source>
        <strain evidence="3">NCTC 13174 / 8081</strain>
    </source>
</reference>
<dbReference type="GO" id="GO:0003677">
    <property type="term" value="F:DNA binding"/>
    <property type="evidence" value="ECO:0007669"/>
    <property type="project" value="UniProtKB-KW"/>
</dbReference>
<evidence type="ECO:0000313" key="2">
    <source>
        <dbReference type="EMBL" id="CAL11265.1"/>
    </source>
</evidence>
<organism evidence="2 3">
    <name type="scientific">Yersinia enterocolitica serotype O:8 / biotype 1B (strain NCTC 13174 / 8081)</name>
    <dbReference type="NCBI Taxonomy" id="393305"/>
    <lineage>
        <taxon>Bacteria</taxon>
        <taxon>Pseudomonadati</taxon>
        <taxon>Pseudomonadota</taxon>
        <taxon>Gammaproteobacteria</taxon>
        <taxon>Enterobacterales</taxon>
        <taxon>Yersiniaceae</taxon>
        <taxon>Yersinia</taxon>
    </lineage>
</organism>
<dbReference type="InterPro" id="IPR000477">
    <property type="entry name" value="RT_dom"/>
</dbReference>
<accession>A1JL41</accession>
<protein>
    <submittedName>
        <fullName evidence="2">DNA-binding protein</fullName>
    </submittedName>
</protein>
<keyword evidence="2" id="KW-0238">DNA-binding</keyword>
<evidence type="ECO:0000313" key="3">
    <source>
        <dbReference type="Proteomes" id="UP000000642"/>
    </source>
</evidence>
<dbReference type="AlphaFoldDB" id="A1JL41"/>
<dbReference type="PROSITE" id="PS50878">
    <property type="entry name" value="RT_POL"/>
    <property type="match status" value="1"/>
</dbReference>
<evidence type="ECO:0000259" key="1">
    <source>
        <dbReference type="PROSITE" id="PS50878"/>
    </source>
</evidence>
<feature type="domain" description="Reverse transcriptase" evidence="1">
    <location>
        <begin position="39"/>
        <end position="327"/>
    </location>
</feature>
<dbReference type="HOGENOM" id="CLU_020406_1_0_6"/>
<sequence>MKIKIKKDDYYRVLLTDTLPYEVPILFNNDYFHGILQDRELPVKIKNFFFNESIVVTIPYNYRIRKGENSFRTLSIIHPIYQVKICDFYKKYEHVMIHSCTKSPLSLRYPNRVGNYYYEKDFSSNRVSFKEGVVEFNRDGFEVQSQTSSSHFSYKKYPFVYKFYESYEFHRLERKFSKLMKLDISKCFGHIYTHSISWAVKSKEYAKKNTSYNHFEGLFDKIFQNSNYGETNGILIGPEVSRIFAETIFQRIDLNIINKLSDVFELELEKDYSIRRYVDDFFVFSTDNINLDKIEKVVSTELEKYKLYLNESKKEIMDRPFITGTTIAKSEIRTAVQEIYEQLIDVDKVKIINDEFFSKKKITGDEVDITLLFPLRRIRNKRVEANEFIKSIKMIVKRNSISFDYVSSYLLTALKNKLFKIIKSVSVFEFEENHKNSVIRLFSIFLEVVFFVYSMDNRVRPTYLICQIILEINSFAKKQSGEISEVLKKNVLDEVIISLKGMTRLSDGEQVEFSNLLICLKELGDEYSLSEEYLLSLLNINEECDDELSYFHICSLLYYIGDNVEYKGIMKILTDTIELRMANKDKEFNDCEKTLIFMDSMSCPVLDREFKRKIYRSFFNDSKKKPTPNINIDEIINYFNENVFFFNWYGYTDLEQVLYRKELRTPYE</sequence>
<dbReference type="Pfam" id="PF00078">
    <property type="entry name" value="RVT_1"/>
    <property type="match status" value="1"/>
</dbReference>